<feature type="domain" description="FAR1" evidence="1">
    <location>
        <begin position="60"/>
        <end position="136"/>
    </location>
</feature>
<comment type="caution">
    <text evidence="2">The sequence shown here is derived from an EMBL/GenBank/DDBJ whole genome shotgun (WGS) entry which is preliminary data.</text>
</comment>
<evidence type="ECO:0000259" key="1">
    <source>
        <dbReference type="Pfam" id="PF03101"/>
    </source>
</evidence>
<sequence length="136" mass="15521">MEEPVDLVETQEDSIPISAPQPHQLTIMPGGTMYWIPHCDDALRPFKGQRFQGLNKASVFYNTYASTVGFDVRHNTLVKARDKTVLWKYLVCLREGYKHHTNTDQSVCPQRGRVSNRVSCNARIVLRVDGLNNYVV</sequence>
<keyword evidence="3" id="KW-1185">Reference proteome</keyword>
<evidence type="ECO:0000313" key="3">
    <source>
        <dbReference type="Proteomes" id="UP000325081"/>
    </source>
</evidence>
<proteinExistence type="predicted"/>
<accession>A0A5A7PTM5</accession>
<dbReference type="EMBL" id="BKCP01005072">
    <property type="protein sequence ID" value="GER35966.1"/>
    <property type="molecule type" value="Genomic_DNA"/>
</dbReference>
<dbReference type="AlphaFoldDB" id="A0A5A7PTM5"/>
<name>A0A5A7PTM5_STRAF</name>
<dbReference type="OrthoDB" id="1487673at2759"/>
<dbReference type="Proteomes" id="UP000325081">
    <property type="component" value="Unassembled WGS sequence"/>
</dbReference>
<reference evidence="3" key="1">
    <citation type="journal article" date="2019" name="Curr. Biol.">
        <title>Genome Sequence of Striga asiatica Provides Insight into the Evolution of Plant Parasitism.</title>
        <authorList>
            <person name="Yoshida S."/>
            <person name="Kim S."/>
            <person name="Wafula E.K."/>
            <person name="Tanskanen J."/>
            <person name="Kim Y.M."/>
            <person name="Honaas L."/>
            <person name="Yang Z."/>
            <person name="Spallek T."/>
            <person name="Conn C.E."/>
            <person name="Ichihashi Y."/>
            <person name="Cheong K."/>
            <person name="Cui S."/>
            <person name="Der J.P."/>
            <person name="Gundlach H."/>
            <person name="Jiao Y."/>
            <person name="Hori C."/>
            <person name="Ishida J.K."/>
            <person name="Kasahara H."/>
            <person name="Kiba T."/>
            <person name="Kim M.S."/>
            <person name="Koo N."/>
            <person name="Laohavisit A."/>
            <person name="Lee Y.H."/>
            <person name="Lumba S."/>
            <person name="McCourt P."/>
            <person name="Mortimer J.C."/>
            <person name="Mutuku J.M."/>
            <person name="Nomura T."/>
            <person name="Sasaki-Sekimoto Y."/>
            <person name="Seto Y."/>
            <person name="Wang Y."/>
            <person name="Wakatake T."/>
            <person name="Sakakibara H."/>
            <person name="Demura T."/>
            <person name="Yamaguchi S."/>
            <person name="Yoneyama K."/>
            <person name="Manabe R.I."/>
            <person name="Nelson D.C."/>
            <person name="Schulman A.H."/>
            <person name="Timko M.P."/>
            <person name="dePamphilis C.W."/>
            <person name="Choi D."/>
            <person name="Shirasu K."/>
        </authorList>
    </citation>
    <scope>NUCLEOTIDE SEQUENCE [LARGE SCALE GENOMIC DNA]</scope>
    <source>
        <strain evidence="3">cv. UVA1</strain>
    </source>
</reference>
<protein>
    <submittedName>
        <fullName evidence="2">FAR1-related protein</fullName>
    </submittedName>
</protein>
<evidence type="ECO:0000313" key="2">
    <source>
        <dbReference type="EMBL" id="GER35966.1"/>
    </source>
</evidence>
<gene>
    <name evidence="2" type="ORF">STAS_12280</name>
</gene>
<organism evidence="2 3">
    <name type="scientific">Striga asiatica</name>
    <name type="common">Asiatic witchweed</name>
    <name type="synonym">Buchnera asiatica</name>
    <dbReference type="NCBI Taxonomy" id="4170"/>
    <lineage>
        <taxon>Eukaryota</taxon>
        <taxon>Viridiplantae</taxon>
        <taxon>Streptophyta</taxon>
        <taxon>Embryophyta</taxon>
        <taxon>Tracheophyta</taxon>
        <taxon>Spermatophyta</taxon>
        <taxon>Magnoliopsida</taxon>
        <taxon>eudicotyledons</taxon>
        <taxon>Gunneridae</taxon>
        <taxon>Pentapetalae</taxon>
        <taxon>asterids</taxon>
        <taxon>lamiids</taxon>
        <taxon>Lamiales</taxon>
        <taxon>Orobanchaceae</taxon>
        <taxon>Buchnereae</taxon>
        <taxon>Striga</taxon>
    </lineage>
</organism>
<dbReference type="InterPro" id="IPR004330">
    <property type="entry name" value="FAR1_DNA_bnd_dom"/>
</dbReference>
<dbReference type="Pfam" id="PF03101">
    <property type="entry name" value="FAR1"/>
    <property type="match status" value="1"/>
</dbReference>
<dbReference type="PANTHER" id="PTHR46328">
    <property type="entry name" value="FAR-RED IMPAIRED RESPONSIVE (FAR1) FAMILY PROTEIN-RELATED"/>
    <property type="match status" value="1"/>
</dbReference>